<dbReference type="EMBL" id="HBEY01018446">
    <property type="protein sequence ID" value="CAD8605550.1"/>
    <property type="molecule type" value="Transcribed_RNA"/>
</dbReference>
<dbReference type="InterPro" id="IPR024077">
    <property type="entry name" value="Neurolysin/TOP_dom2"/>
</dbReference>
<dbReference type="InterPro" id="IPR045090">
    <property type="entry name" value="Pept_M3A_M3B"/>
</dbReference>
<name>A0A7S0Q1G9_9EUKA</name>
<dbReference type="Gene3D" id="1.10.1370.10">
    <property type="entry name" value="Neurolysin, domain 3"/>
    <property type="match status" value="1"/>
</dbReference>
<keyword evidence="4 7" id="KW-0378">Hydrolase</keyword>
<feature type="domain" description="Peptidase M3A/M3B catalytic" evidence="8">
    <location>
        <begin position="62"/>
        <end position="547"/>
    </location>
</feature>
<dbReference type="Gene3D" id="3.40.390.10">
    <property type="entry name" value="Collagenase (Catalytic Domain)"/>
    <property type="match status" value="1"/>
</dbReference>
<evidence type="ECO:0000256" key="4">
    <source>
        <dbReference type="ARBA" id="ARBA00022801"/>
    </source>
</evidence>
<dbReference type="InterPro" id="IPR001567">
    <property type="entry name" value="Pept_M3A_M3B_dom"/>
</dbReference>
<dbReference type="SUPFAM" id="SSF55486">
    <property type="entry name" value="Metalloproteases ('zincins'), catalytic domain"/>
    <property type="match status" value="1"/>
</dbReference>
<evidence type="ECO:0000256" key="6">
    <source>
        <dbReference type="ARBA" id="ARBA00023049"/>
    </source>
</evidence>
<organism evidence="9">
    <name type="scientific">Coccolithus braarudii</name>
    <dbReference type="NCBI Taxonomy" id="221442"/>
    <lineage>
        <taxon>Eukaryota</taxon>
        <taxon>Haptista</taxon>
        <taxon>Haptophyta</taxon>
        <taxon>Prymnesiophyceae</taxon>
        <taxon>Coccolithales</taxon>
        <taxon>Coccolithaceae</taxon>
        <taxon>Coccolithus</taxon>
    </lineage>
</organism>
<evidence type="ECO:0000259" key="8">
    <source>
        <dbReference type="Pfam" id="PF01432"/>
    </source>
</evidence>
<evidence type="ECO:0000313" key="9">
    <source>
        <dbReference type="EMBL" id="CAD8605550.1"/>
    </source>
</evidence>
<evidence type="ECO:0000256" key="7">
    <source>
        <dbReference type="RuleBase" id="RU003435"/>
    </source>
</evidence>
<keyword evidence="6 7" id="KW-0482">Metalloprotease</keyword>
<evidence type="ECO:0000256" key="3">
    <source>
        <dbReference type="ARBA" id="ARBA00022723"/>
    </source>
</evidence>
<dbReference type="GO" id="GO:0006508">
    <property type="term" value="P:proteolysis"/>
    <property type="evidence" value="ECO:0007669"/>
    <property type="project" value="UniProtKB-KW"/>
</dbReference>
<evidence type="ECO:0000256" key="1">
    <source>
        <dbReference type="ARBA" id="ARBA00006040"/>
    </source>
</evidence>
<evidence type="ECO:0000256" key="5">
    <source>
        <dbReference type="ARBA" id="ARBA00022833"/>
    </source>
</evidence>
<keyword evidence="2 7" id="KW-0645">Protease</keyword>
<keyword evidence="5 7" id="KW-0862">Zinc</keyword>
<dbReference type="PANTHER" id="PTHR43660">
    <property type="entry name" value="DIPEPTIDYL CARBOXYPEPTIDASE"/>
    <property type="match status" value="1"/>
</dbReference>
<dbReference type="GO" id="GO:0004222">
    <property type="term" value="F:metalloendopeptidase activity"/>
    <property type="evidence" value="ECO:0007669"/>
    <property type="project" value="InterPro"/>
</dbReference>
<dbReference type="PANTHER" id="PTHR43660:SF1">
    <property type="entry name" value="DIPEPTIDYL CARBOXYPEPTIDASE"/>
    <property type="match status" value="1"/>
</dbReference>
<dbReference type="GO" id="GO:0046872">
    <property type="term" value="F:metal ion binding"/>
    <property type="evidence" value="ECO:0007669"/>
    <property type="project" value="UniProtKB-UniRule"/>
</dbReference>
<dbReference type="CDD" id="cd06456">
    <property type="entry name" value="M3A_DCP"/>
    <property type="match status" value="1"/>
</dbReference>
<comment type="cofactor">
    <cofactor evidence="7">
        <name>Zn(2+)</name>
        <dbReference type="ChEBI" id="CHEBI:29105"/>
    </cofactor>
    <text evidence="7">Binds 1 zinc ion.</text>
</comment>
<gene>
    <name evidence="9" type="ORF">CPEL01642_LOCUS8885</name>
</gene>
<accession>A0A7S0Q1G9</accession>
<dbReference type="Pfam" id="PF01432">
    <property type="entry name" value="Peptidase_M3"/>
    <property type="match status" value="1"/>
</dbReference>
<proteinExistence type="inferred from homology"/>
<dbReference type="InterPro" id="IPR034005">
    <property type="entry name" value="M3A_DCP"/>
</dbReference>
<protein>
    <recommendedName>
        <fullName evidence="8">Peptidase M3A/M3B catalytic domain-containing protein</fullName>
    </recommendedName>
</protein>
<reference evidence="9" key="1">
    <citation type="submission" date="2021-01" db="EMBL/GenBank/DDBJ databases">
        <authorList>
            <person name="Corre E."/>
            <person name="Pelletier E."/>
            <person name="Niang G."/>
            <person name="Scheremetjew M."/>
            <person name="Finn R."/>
            <person name="Kale V."/>
            <person name="Holt S."/>
            <person name="Cochrane G."/>
            <person name="Meng A."/>
            <person name="Brown T."/>
            <person name="Cohen L."/>
        </authorList>
    </citation>
    <scope>NUCLEOTIDE SEQUENCE</scope>
    <source>
        <strain evidence="9">PLY182g</strain>
    </source>
</reference>
<dbReference type="AlphaFoldDB" id="A0A7S0Q1G9"/>
<evidence type="ECO:0000256" key="2">
    <source>
        <dbReference type="ARBA" id="ARBA00022670"/>
    </source>
</evidence>
<comment type="similarity">
    <text evidence="1 7">Belongs to the peptidase M3 family.</text>
</comment>
<sequence>MTTFQQNVMADESELTIDLTASELDGCPDFLLSAAKSAAVERGKPAGSYVITLSRSLVEPFLTFSPRRDLREKAWRLWTNRGQLNPARDNLELAKETLLLRCEQARLHGYESFAAYQNADSMAKTPQAVNELLERVWEPACLSAATEAASLEACLRSELSDPSAELEPWDWRYCAEKVRLQRYDFDETALKPYLSLEGMQAALFDTAERLFGLRFVKVDLAAREITLYHPDVELYEVRRAGTTGGEQEDELVALFLHDNYARPNKQSGAWMSEFREQTRNWNTYEFEAASTTGSSVPIRSAGPSCTPQLPIVINNNNFARSEPCLLSFDDALTLFHEMGHGLHGMLSSVGYRRLSGTSVLRDFVELPSQLLEHWLSSTDAVLARHAAHWATGEPVPPPMLRALHAARNFNQGFETVEYTVCALLDQALHALPEPELGSLRVDEFEAETLRRLKMPKAIVMRHRPAHFLHLFADSGYAAAYYVYLWAEVLDADAFDSFLESGDVFDAPTASRLAKWIYSTGNSVEPSEAYRRFKGRDPTVEPMLKKKGLLPAAA</sequence>
<dbReference type="InterPro" id="IPR024079">
    <property type="entry name" value="MetalloPept_cat_dom_sf"/>
</dbReference>
<keyword evidence="3 7" id="KW-0479">Metal-binding</keyword>